<evidence type="ECO:0000256" key="2">
    <source>
        <dbReference type="ARBA" id="ARBA00023125"/>
    </source>
</evidence>
<keyword evidence="8" id="KW-1185">Reference proteome</keyword>
<dbReference type="PANTHER" id="PTHR24567:SF74">
    <property type="entry name" value="HTH-TYPE TRANSCRIPTIONAL REGULATOR ARCR"/>
    <property type="match status" value="1"/>
</dbReference>
<dbReference type="SMART" id="SM00419">
    <property type="entry name" value="HTH_CRP"/>
    <property type="match status" value="1"/>
</dbReference>
<evidence type="ECO:0000313" key="7">
    <source>
        <dbReference type="EMBL" id="MFD2755511.1"/>
    </source>
</evidence>
<dbReference type="InterPro" id="IPR014710">
    <property type="entry name" value="RmlC-like_jellyroll"/>
</dbReference>
<dbReference type="PROSITE" id="PS50042">
    <property type="entry name" value="CNMP_BINDING_3"/>
    <property type="match status" value="1"/>
</dbReference>
<dbReference type="InterPro" id="IPR012318">
    <property type="entry name" value="HTH_CRP"/>
</dbReference>
<dbReference type="PANTHER" id="PTHR24567">
    <property type="entry name" value="CRP FAMILY TRANSCRIPTIONAL REGULATORY PROTEIN"/>
    <property type="match status" value="1"/>
</dbReference>
<keyword evidence="3" id="KW-0804">Transcription</keyword>
<dbReference type="SMART" id="SM00100">
    <property type="entry name" value="cNMP"/>
    <property type="match status" value="1"/>
</dbReference>
<dbReference type="InterPro" id="IPR018490">
    <property type="entry name" value="cNMP-bd_dom_sf"/>
</dbReference>
<dbReference type="SUPFAM" id="SSF46785">
    <property type="entry name" value="Winged helix' DNA-binding domain"/>
    <property type="match status" value="1"/>
</dbReference>
<dbReference type="Pfam" id="PF00027">
    <property type="entry name" value="cNMP_binding"/>
    <property type="match status" value="1"/>
</dbReference>
<dbReference type="Gene3D" id="1.10.10.10">
    <property type="entry name" value="Winged helix-like DNA-binding domain superfamily/Winged helix DNA-binding domain"/>
    <property type="match status" value="1"/>
</dbReference>
<dbReference type="RefSeq" id="WP_174522940.1">
    <property type="nucleotide sequence ID" value="NZ_BCNT01000012.1"/>
</dbReference>
<dbReference type="CDD" id="cd00038">
    <property type="entry name" value="CAP_ED"/>
    <property type="match status" value="1"/>
</dbReference>
<gene>
    <name evidence="7" type="ORF">ACFSW6_15620</name>
</gene>
<dbReference type="InterPro" id="IPR050397">
    <property type="entry name" value="Env_Response_Regulators"/>
</dbReference>
<evidence type="ECO:0000259" key="6">
    <source>
        <dbReference type="PROSITE" id="PS51063"/>
    </source>
</evidence>
<organism evidence="7 8">
    <name type="scientific">Comamonas terrae</name>
    <dbReference type="NCBI Taxonomy" id="673548"/>
    <lineage>
        <taxon>Bacteria</taxon>
        <taxon>Pseudomonadati</taxon>
        <taxon>Pseudomonadota</taxon>
        <taxon>Betaproteobacteria</taxon>
        <taxon>Burkholderiales</taxon>
        <taxon>Comamonadaceae</taxon>
        <taxon>Comamonas</taxon>
    </lineage>
</organism>
<accession>A0ABW5UQL3</accession>
<evidence type="ECO:0000259" key="5">
    <source>
        <dbReference type="PROSITE" id="PS50042"/>
    </source>
</evidence>
<evidence type="ECO:0000256" key="3">
    <source>
        <dbReference type="ARBA" id="ARBA00023163"/>
    </source>
</evidence>
<keyword evidence="2" id="KW-0238">DNA-binding</keyword>
<reference evidence="8" key="1">
    <citation type="journal article" date="2019" name="Int. J. Syst. Evol. Microbiol.">
        <title>The Global Catalogue of Microorganisms (GCM) 10K type strain sequencing project: providing services to taxonomists for standard genome sequencing and annotation.</title>
        <authorList>
            <consortium name="The Broad Institute Genomics Platform"/>
            <consortium name="The Broad Institute Genome Sequencing Center for Infectious Disease"/>
            <person name="Wu L."/>
            <person name="Ma J."/>
        </authorList>
    </citation>
    <scope>NUCLEOTIDE SEQUENCE [LARGE SCALE GENOMIC DNA]</scope>
    <source>
        <strain evidence="8">TISTR 1906</strain>
    </source>
</reference>
<evidence type="ECO:0000313" key="8">
    <source>
        <dbReference type="Proteomes" id="UP001597463"/>
    </source>
</evidence>
<sequence>MQSTALAGGAGLPSAPRQSRASVKTDPWAIVQTGRWFQGLPPELAGQLRALARPLHLAAGQWLFRRGDPPCGLYAVARGALTISGTAALGEQTRTALLALVEAPMWLGEIALFDEAARTHDAYASTACLLLHVPHQPLRDWLAEHPQYWQHLALLLTDKLRASLIALEEQTVLPAPQRLAHRLVQMAQSYDQWTEGQCSRRELAVSQEQLARMLGLSRQTTNQILQELQQAGWLQLRRSKLEVLDLAGLRTAAHQGLPGIATPRKSS</sequence>
<feature type="domain" description="Cyclic nucleotide-binding" evidence="5">
    <location>
        <begin position="36"/>
        <end position="142"/>
    </location>
</feature>
<dbReference type="SUPFAM" id="SSF51206">
    <property type="entry name" value="cAMP-binding domain-like"/>
    <property type="match status" value="1"/>
</dbReference>
<evidence type="ECO:0000256" key="4">
    <source>
        <dbReference type="SAM" id="MobiDB-lite"/>
    </source>
</evidence>
<name>A0ABW5UQL3_9BURK</name>
<dbReference type="Pfam" id="PF13545">
    <property type="entry name" value="HTH_Crp_2"/>
    <property type="match status" value="1"/>
</dbReference>
<feature type="domain" description="HTH crp-type" evidence="6">
    <location>
        <begin position="173"/>
        <end position="247"/>
    </location>
</feature>
<comment type="caution">
    <text evidence="7">The sequence shown here is derived from an EMBL/GenBank/DDBJ whole genome shotgun (WGS) entry which is preliminary data.</text>
</comment>
<keyword evidence="1" id="KW-0805">Transcription regulation</keyword>
<protein>
    <submittedName>
        <fullName evidence="7">Crp/Fnr family transcriptional regulator</fullName>
    </submittedName>
</protein>
<dbReference type="EMBL" id="JBHUMV010000007">
    <property type="protein sequence ID" value="MFD2755511.1"/>
    <property type="molecule type" value="Genomic_DNA"/>
</dbReference>
<proteinExistence type="predicted"/>
<feature type="region of interest" description="Disordered" evidence="4">
    <location>
        <begin position="1"/>
        <end position="23"/>
    </location>
</feature>
<dbReference type="InterPro" id="IPR036388">
    <property type="entry name" value="WH-like_DNA-bd_sf"/>
</dbReference>
<dbReference type="Proteomes" id="UP001597463">
    <property type="component" value="Unassembled WGS sequence"/>
</dbReference>
<dbReference type="PROSITE" id="PS51063">
    <property type="entry name" value="HTH_CRP_2"/>
    <property type="match status" value="1"/>
</dbReference>
<dbReference type="InterPro" id="IPR000595">
    <property type="entry name" value="cNMP-bd_dom"/>
</dbReference>
<dbReference type="Gene3D" id="2.60.120.10">
    <property type="entry name" value="Jelly Rolls"/>
    <property type="match status" value="1"/>
</dbReference>
<evidence type="ECO:0000256" key="1">
    <source>
        <dbReference type="ARBA" id="ARBA00023015"/>
    </source>
</evidence>
<dbReference type="InterPro" id="IPR036390">
    <property type="entry name" value="WH_DNA-bd_sf"/>
</dbReference>